<dbReference type="EMBL" id="JAQQAF010000009">
    <property type="protein sequence ID" value="KAJ8461755.1"/>
    <property type="molecule type" value="Genomic_DNA"/>
</dbReference>
<sequence>MQLTKEVEMDLKAQTECELGAAKSLCTPISQVVFLKDFMQEALHVGWGKPAKQWTHWDGSYNSGRYIENKESRKNNSETNYIEPIWRFCSWLQSNLVLLPLSFHYW</sequence>
<reference evidence="1 2" key="1">
    <citation type="submission" date="2022-12" db="EMBL/GenBank/DDBJ databases">
        <title>Chromosome-scale assembly of the Ensete ventricosum genome.</title>
        <authorList>
            <person name="Dussert Y."/>
            <person name="Stocks J."/>
            <person name="Wendawek A."/>
            <person name="Woldeyes F."/>
            <person name="Nichols R.A."/>
            <person name="Borrell J.S."/>
        </authorList>
    </citation>
    <scope>NUCLEOTIDE SEQUENCE [LARGE SCALE GENOMIC DNA]</scope>
    <source>
        <strain evidence="2">cv. Maze</strain>
        <tissue evidence="1">Seeds</tissue>
    </source>
</reference>
<protein>
    <submittedName>
        <fullName evidence="1">Uncharacterized protein</fullName>
    </submittedName>
</protein>
<accession>A0AAV8P3D8</accession>
<evidence type="ECO:0000313" key="1">
    <source>
        <dbReference type="EMBL" id="KAJ8461755.1"/>
    </source>
</evidence>
<dbReference type="AlphaFoldDB" id="A0AAV8P3D8"/>
<keyword evidence="2" id="KW-1185">Reference proteome</keyword>
<proteinExistence type="predicted"/>
<evidence type="ECO:0000313" key="2">
    <source>
        <dbReference type="Proteomes" id="UP001222027"/>
    </source>
</evidence>
<gene>
    <name evidence="1" type="ORF">OPV22_034681</name>
</gene>
<dbReference type="Proteomes" id="UP001222027">
    <property type="component" value="Unassembled WGS sequence"/>
</dbReference>
<comment type="caution">
    <text evidence="1">The sequence shown here is derived from an EMBL/GenBank/DDBJ whole genome shotgun (WGS) entry which is preliminary data.</text>
</comment>
<organism evidence="1 2">
    <name type="scientific">Ensete ventricosum</name>
    <name type="common">Abyssinian banana</name>
    <name type="synonym">Musa ensete</name>
    <dbReference type="NCBI Taxonomy" id="4639"/>
    <lineage>
        <taxon>Eukaryota</taxon>
        <taxon>Viridiplantae</taxon>
        <taxon>Streptophyta</taxon>
        <taxon>Embryophyta</taxon>
        <taxon>Tracheophyta</taxon>
        <taxon>Spermatophyta</taxon>
        <taxon>Magnoliopsida</taxon>
        <taxon>Liliopsida</taxon>
        <taxon>Zingiberales</taxon>
        <taxon>Musaceae</taxon>
        <taxon>Ensete</taxon>
    </lineage>
</organism>
<name>A0AAV8P3D8_ENSVE</name>